<proteinExistence type="predicted"/>
<keyword evidence="4" id="KW-1185">Reference proteome</keyword>
<accession>A0A062U0R1</accession>
<dbReference type="InterPro" id="IPR036388">
    <property type="entry name" value="WH-like_DNA-bd_sf"/>
</dbReference>
<dbReference type="eggNOG" id="COG2771">
    <property type="taxonomic scope" value="Bacteria"/>
</dbReference>
<dbReference type="InterPro" id="IPR016032">
    <property type="entry name" value="Sig_transdc_resp-reg_C-effctor"/>
</dbReference>
<evidence type="ECO:0000313" key="4">
    <source>
        <dbReference type="Proteomes" id="UP000027037"/>
    </source>
</evidence>
<sequence length="184" mass="19673">MKNASQGGARHTARLPELSLMLPIGIMTLQLVAAAFFVADGIEDWIVASTNGLKLELAMESVIAMALLTGVILSSRNIVQLTRDLRRKEQALARARGAFAEHIDLRFKEWGLTKGEGEVALFALKGCDVAEISRLRGAAAGTIRSQLSQIYAKANVSSQAMLVSVFIDDLLDAPSAPAAKPARS</sequence>
<dbReference type="PATRIC" id="fig|1280946.3.peg.3211"/>
<dbReference type="Proteomes" id="UP000027037">
    <property type="component" value="Unassembled WGS sequence"/>
</dbReference>
<dbReference type="InterPro" id="IPR000792">
    <property type="entry name" value="Tscrpt_reg_LuxR_C"/>
</dbReference>
<evidence type="ECO:0000256" key="1">
    <source>
        <dbReference type="SAM" id="Phobius"/>
    </source>
</evidence>
<organism evidence="3 4">
    <name type="scientific">Hyphomonas beringensis</name>
    <dbReference type="NCBI Taxonomy" id="1280946"/>
    <lineage>
        <taxon>Bacteria</taxon>
        <taxon>Pseudomonadati</taxon>
        <taxon>Pseudomonadota</taxon>
        <taxon>Alphaproteobacteria</taxon>
        <taxon>Hyphomonadales</taxon>
        <taxon>Hyphomonadaceae</taxon>
        <taxon>Hyphomonas</taxon>
    </lineage>
</organism>
<keyword evidence="1" id="KW-1133">Transmembrane helix</keyword>
<dbReference type="GO" id="GO:0006355">
    <property type="term" value="P:regulation of DNA-templated transcription"/>
    <property type="evidence" value="ECO:0007669"/>
    <property type="project" value="InterPro"/>
</dbReference>
<gene>
    <name evidence="3" type="ORF">HY29_05570</name>
</gene>
<dbReference type="STRING" id="1280946.HY29_05570"/>
<evidence type="ECO:0000259" key="2">
    <source>
        <dbReference type="SMART" id="SM00421"/>
    </source>
</evidence>
<dbReference type="EMBL" id="AWFF01000087">
    <property type="protein sequence ID" value="KCZ51333.1"/>
    <property type="molecule type" value="Genomic_DNA"/>
</dbReference>
<dbReference type="GO" id="GO:0003677">
    <property type="term" value="F:DNA binding"/>
    <property type="evidence" value="ECO:0007669"/>
    <property type="project" value="InterPro"/>
</dbReference>
<dbReference type="SMART" id="SM00421">
    <property type="entry name" value="HTH_LUXR"/>
    <property type="match status" value="1"/>
</dbReference>
<reference evidence="3 4" key="1">
    <citation type="journal article" date="2014" name="Antonie Van Leeuwenhoek">
        <title>Hyphomonas beringensis sp. nov. and Hyphomonas chukchiensis sp. nov., isolated from surface seawater of the Bering Sea and Chukchi Sea.</title>
        <authorList>
            <person name="Li C."/>
            <person name="Lai Q."/>
            <person name="Li G."/>
            <person name="Dong C."/>
            <person name="Wang J."/>
            <person name="Liao Y."/>
            <person name="Shao Z."/>
        </authorList>
    </citation>
    <scope>NUCLEOTIDE SEQUENCE [LARGE SCALE GENOMIC DNA]</scope>
    <source>
        <strain evidence="3 4">25B14_1</strain>
    </source>
</reference>
<keyword evidence="1" id="KW-0812">Transmembrane</keyword>
<feature type="transmembrane region" description="Helical" evidence="1">
    <location>
        <begin position="59"/>
        <end position="79"/>
    </location>
</feature>
<feature type="transmembrane region" description="Helical" evidence="1">
    <location>
        <begin position="20"/>
        <end position="39"/>
    </location>
</feature>
<keyword evidence="1" id="KW-0472">Membrane</keyword>
<dbReference type="Gene3D" id="1.10.10.10">
    <property type="entry name" value="Winged helix-like DNA-binding domain superfamily/Winged helix DNA-binding domain"/>
    <property type="match status" value="1"/>
</dbReference>
<protein>
    <recommendedName>
        <fullName evidence="2">HTH luxR-type domain-containing protein</fullName>
    </recommendedName>
</protein>
<name>A0A062U0R1_9PROT</name>
<evidence type="ECO:0000313" key="3">
    <source>
        <dbReference type="EMBL" id="KCZ51333.1"/>
    </source>
</evidence>
<feature type="domain" description="HTH luxR-type" evidence="2">
    <location>
        <begin position="109"/>
        <end position="166"/>
    </location>
</feature>
<comment type="caution">
    <text evidence="3">The sequence shown here is derived from an EMBL/GenBank/DDBJ whole genome shotgun (WGS) entry which is preliminary data.</text>
</comment>
<dbReference type="AlphaFoldDB" id="A0A062U0R1"/>
<dbReference type="SUPFAM" id="SSF46894">
    <property type="entry name" value="C-terminal effector domain of the bipartite response regulators"/>
    <property type="match status" value="1"/>
</dbReference>
<dbReference type="RefSeq" id="WP_206741988.1">
    <property type="nucleotide sequence ID" value="NZ_AWFF01000087.1"/>
</dbReference>